<dbReference type="AlphaFoldDB" id="A0A922K297"/>
<gene>
    <name evidence="2" type="ORF">I3842_01G058400</name>
</gene>
<organism evidence="2 3">
    <name type="scientific">Carya illinoinensis</name>
    <name type="common">Pecan</name>
    <dbReference type="NCBI Taxonomy" id="32201"/>
    <lineage>
        <taxon>Eukaryota</taxon>
        <taxon>Viridiplantae</taxon>
        <taxon>Streptophyta</taxon>
        <taxon>Embryophyta</taxon>
        <taxon>Tracheophyta</taxon>
        <taxon>Spermatophyta</taxon>
        <taxon>Magnoliopsida</taxon>
        <taxon>eudicotyledons</taxon>
        <taxon>Gunneridae</taxon>
        <taxon>Pentapetalae</taxon>
        <taxon>rosids</taxon>
        <taxon>fabids</taxon>
        <taxon>Fagales</taxon>
        <taxon>Juglandaceae</taxon>
        <taxon>Carya</taxon>
    </lineage>
</organism>
<dbReference type="EMBL" id="CM031825">
    <property type="protein sequence ID" value="KAG6730013.1"/>
    <property type="molecule type" value="Genomic_DNA"/>
</dbReference>
<proteinExistence type="predicted"/>
<name>A0A922K297_CARIL</name>
<accession>A0A922K297</accession>
<sequence length="137" mass="14811">MGPVSQEQGYGEMEGMVTEEHNLNVMVTTQANDPFVSGLDEPHGKNLPIALNSISHKPDGLTSKKWKTMSFIHETTSCLSPITQPLGVLLNKLAKKWKGNNTEESSHVRSSKRTHASGGYDVASMAQDSELSAVAMA</sequence>
<evidence type="ECO:0000313" key="2">
    <source>
        <dbReference type="EMBL" id="KAG6730013.1"/>
    </source>
</evidence>
<evidence type="ECO:0000313" key="3">
    <source>
        <dbReference type="Proteomes" id="UP000811246"/>
    </source>
</evidence>
<comment type="caution">
    <text evidence="2">The sequence shown here is derived from an EMBL/GenBank/DDBJ whole genome shotgun (WGS) entry which is preliminary data.</text>
</comment>
<dbReference type="Proteomes" id="UP000811246">
    <property type="component" value="Chromosome 1"/>
</dbReference>
<evidence type="ECO:0000256" key="1">
    <source>
        <dbReference type="SAM" id="MobiDB-lite"/>
    </source>
</evidence>
<protein>
    <submittedName>
        <fullName evidence="2">Uncharacterized protein</fullName>
    </submittedName>
</protein>
<feature type="region of interest" description="Disordered" evidence="1">
    <location>
        <begin position="99"/>
        <end position="121"/>
    </location>
</feature>
<reference evidence="2" key="1">
    <citation type="submission" date="2021-01" db="EMBL/GenBank/DDBJ databases">
        <authorList>
            <person name="Lovell J.T."/>
            <person name="Bentley N."/>
            <person name="Bhattarai G."/>
            <person name="Jenkins J.W."/>
            <person name="Sreedasyam A."/>
            <person name="Alarcon Y."/>
            <person name="Bock C."/>
            <person name="Boston L."/>
            <person name="Carlson J."/>
            <person name="Cervantes K."/>
            <person name="Clermont K."/>
            <person name="Krom N."/>
            <person name="Kubenka K."/>
            <person name="Mamidi S."/>
            <person name="Mattison C."/>
            <person name="Monteros M."/>
            <person name="Pisani C."/>
            <person name="Plott C."/>
            <person name="Rajasekar S."/>
            <person name="Rhein H.S."/>
            <person name="Rohla C."/>
            <person name="Song M."/>
            <person name="Hilaire R.S."/>
            <person name="Shu S."/>
            <person name="Wells L."/>
            <person name="Wang X."/>
            <person name="Webber J."/>
            <person name="Heerema R.J."/>
            <person name="Klein P."/>
            <person name="Conner P."/>
            <person name="Grauke L."/>
            <person name="Grimwood J."/>
            <person name="Schmutz J."/>
            <person name="Randall J.J."/>
        </authorList>
    </citation>
    <scope>NUCLEOTIDE SEQUENCE</scope>
    <source>
        <tissue evidence="2">Leaf</tissue>
    </source>
</reference>